<dbReference type="KEGG" id="tmo:TMO_2107"/>
<keyword evidence="1" id="KW-1277">Toxin-antitoxin system</keyword>
<evidence type="ECO:0000256" key="1">
    <source>
        <dbReference type="ARBA" id="ARBA00022649"/>
    </source>
</evidence>
<reference evidence="2 3" key="1">
    <citation type="journal article" date="2012" name="J. Am. Chem. Soc.">
        <title>Bacterial biosynthesis and maturation of the didemnin anti-cancer agents.</title>
        <authorList>
            <person name="Xu Y."/>
            <person name="Kersten R.D."/>
            <person name="Nam S.J."/>
            <person name="Lu L."/>
            <person name="Al-Suwailem A.M."/>
            <person name="Zheng H."/>
            <person name="Fenical W."/>
            <person name="Dorrestein P.C."/>
            <person name="Moore B.S."/>
            <person name="Qian P.Y."/>
        </authorList>
    </citation>
    <scope>NUCLEOTIDE SEQUENCE [LARGE SCALE GENOMIC DNA]</scope>
    <source>
        <strain evidence="2 3">KA081020-065</strain>
    </source>
</reference>
<dbReference type="Pfam" id="PF05016">
    <property type="entry name" value="ParE_toxin"/>
    <property type="match status" value="1"/>
</dbReference>
<sequence length="104" mass="12337">MSIKLSDLALRDLDEIRQYTIRQWGREQWLRYYRGLVSVFEQIEHAPEAGRPRDLFLPGMRSVGFGRHIIFYAPIRSAGGRTVILRILHQKRHLPALIYYEDIE</sequence>
<dbReference type="eggNOG" id="COG3668">
    <property type="taxonomic scope" value="Bacteria"/>
</dbReference>
<organism evidence="2 3">
    <name type="scientific">Tistrella mobilis (strain KA081020-065)</name>
    <dbReference type="NCBI Taxonomy" id="1110502"/>
    <lineage>
        <taxon>Bacteria</taxon>
        <taxon>Pseudomonadati</taxon>
        <taxon>Pseudomonadota</taxon>
        <taxon>Alphaproteobacteria</taxon>
        <taxon>Geminicoccales</taxon>
        <taxon>Geminicoccaceae</taxon>
        <taxon>Tistrella</taxon>
    </lineage>
</organism>
<dbReference type="Gene3D" id="3.30.2310.20">
    <property type="entry name" value="RelE-like"/>
    <property type="match status" value="1"/>
</dbReference>
<keyword evidence="3" id="KW-1185">Reference proteome</keyword>
<dbReference type="EMBL" id="CP003236">
    <property type="protein sequence ID" value="AFK53945.1"/>
    <property type="molecule type" value="Genomic_DNA"/>
</dbReference>
<dbReference type="RefSeq" id="WP_014745623.1">
    <property type="nucleotide sequence ID" value="NC_017956.1"/>
</dbReference>
<evidence type="ECO:0000313" key="3">
    <source>
        <dbReference type="Proteomes" id="UP000005258"/>
    </source>
</evidence>
<name>I3TMF7_TISMK</name>
<dbReference type="AlphaFoldDB" id="I3TMF7"/>
<dbReference type="InterPro" id="IPR007712">
    <property type="entry name" value="RelE/ParE_toxin"/>
</dbReference>
<dbReference type="Proteomes" id="UP000005258">
    <property type="component" value="Chromosome"/>
</dbReference>
<proteinExistence type="predicted"/>
<dbReference type="STRING" id="1110502.TMO_2107"/>
<dbReference type="HOGENOM" id="CLU_147162_3_1_5"/>
<protein>
    <submittedName>
        <fullName evidence="2">Plasmid stabilization system protein</fullName>
    </submittedName>
</protein>
<gene>
    <name evidence="2" type="ordered locus">TMO_2107</name>
</gene>
<dbReference type="InterPro" id="IPR035093">
    <property type="entry name" value="RelE/ParE_toxin_dom_sf"/>
</dbReference>
<evidence type="ECO:0000313" key="2">
    <source>
        <dbReference type="EMBL" id="AFK53945.1"/>
    </source>
</evidence>
<accession>I3TMF7</accession>